<evidence type="ECO:0000256" key="2">
    <source>
        <dbReference type="ARBA" id="ARBA00023002"/>
    </source>
</evidence>
<dbReference type="InterPro" id="IPR006139">
    <property type="entry name" value="D-isomer_2_OHA_DH_cat_dom"/>
</dbReference>
<dbReference type="Proteomes" id="UP000749320">
    <property type="component" value="Unassembled WGS sequence"/>
</dbReference>
<dbReference type="SUPFAM" id="SSF51735">
    <property type="entry name" value="NAD(P)-binding Rossmann-fold domains"/>
    <property type="match status" value="1"/>
</dbReference>
<accession>A0A921GBQ3</accession>
<dbReference type="AlphaFoldDB" id="A0A921GBQ3"/>
<dbReference type="EMBL" id="DYWV01000182">
    <property type="protein sequence ID" value="HJF40325.1"/>
    <property type="molecule type" value="Genomic_DNA"/>
</dbReference>
<dbReference type="SUPFAM" id="SSF52283">
    <property type="entry name" value="Formate/glycerate dehydrogenase catalytic domain-like"/>
    <property type="match status" value="1"/>
</dbReference>
<dbReference type="GO" id="GO:0016616">
    <property type="term" value="F:oxidoreductase activity, acting on the CH-OH group of donors, NAD or NADP as acceptor"/>
    <property type="evidence" value="ECO:0007669"/>
    <property type="project" value="InterPro"/>
</dbReference>
<dbReference type="GO" id="GO:0051287">
    <property type="term" value="F:NAD binding"/>
    <property type="evidence" value="ECO:0007669"/>
    <property type="project" value="InterPro"/>
</dbReference>
<dbReference type="InterPro" id="IPR029753">
    <property type="entry name" value="D-isomer_DH_CS"/>
</dbReference>
<comment type="caution">
    <text evidence="7">The sequence shown here is derived from an EMBL/GenBank/DDBJ whole genome shotgun (WGS) entry which is preliminary data.</text>
</comment>
<comment type="similarity">
    <text evidence="1 4">Belongs to the D-isomer specific 2-hydroxyacid dehydrogenase family.</text>
</comment>
<organism evidence="7 8">
    <name type="scientific">Thomasclavelia spiroformis</name>
    <dbReference type="NCBI Taxonomy" id="29348"/>
    <lineage>
        <taxon>Bacteria</taxon>
        <taxon>Bacillati</taxon>
        <taxon>Bacillota</taxon>
        <taxon>Erysipelotrichia</taxon>
        <taxon>Erysipelotrichales</taxon>
        <taxon>Coprobacillaceae</taxon>
        <taxon>Thomasclavelia</taxon>
    </lineage>
</organism>
<dbReference type="PANTHER" id="PTHR43333">
    <property type="entry name" value="2-HACID_DH_C DOMAIN-CONTAINING PROTEIN"/>
    <property type="match status" value="1"/>
</dbReference>
<evidence type="ECO:0000259" key="6">
    <source>
        <dbReference type="Pfam" id="PF02826"/>
    </source>
</evidence>
<dbReference type="PANTHER" id="PTHR43333:SF1">
    <property type="entry name" value="D-ISOMER SPECIFIC 2-HYDROXYACID DEHYDROGENASE NAD-BINDING DOMAIN-CONTAINING PROTEIN"/>
    <property type="match status" value="1"/>
</dbReference>
<name>A0A921GBQ3_9FIRM</name>
<gene>
    <name evidence="7" type="ORF">K8V91_05310</name>
</gene>
<evidence type="ECO:0008006" key="9">
    <source>
        <dbReference type="Google" id="ProtNLM"/>
    </source>
</evidence>
<evidence type="ECO:0000256" key="1">
    <source>
        <dbReference type="ARBA" id="ARBA00005854"/>
    </source>
</evidence>
<feature type="domain" description="D-isomer specific 2-hydroxyacid dehydrogenase NAD-binding" evidence="6">
    <location>
        <begin position="105"/>
        <end position="275"/>
    </location>
</feature>
<evidence type="ECO:0000313" key="8">
    <source>
        <dbReference type="Proteomes" id="UP000749320"/>
    </source>
</evidence>
<evidence type="ECO:0000259" key="5">
    <source>
        <dbReference type="Pfam" id="PF00389"/>
    </source>
</evidence>
<dbReference type="Pfam" id="PF00389">
    <property type="entry name" value="2-Hacid_dh"/>
    <property type="match status" value="1"/>
</dbReference>
<reference evidence="7" key="2">
    <citation type="submission" date="2021-09" db="EMBL/GenBank/DDBJ databases">
        <authorList>
            <person name="Gilroy R."/>
        </authorList>
    </citation>
    <scope>NUCLEOTIDE SEQUENCE</scope>
    <source>
        <strain evidence="7">CHK193-16274</strain>
    </source>
</reference>
<dbReference type="PROSITE" id="PS00671">
    <property type="entry name" value="D_2_HYDROXYACID_DH_3"/>
    <property type="match status" value="1"/>
</dbReference>
<keyword evidence="3" id="KW-0520">NAD</keyword>
<evidence type="ECO:0000256" key="4">
    <source>
        <dbReference type="RuleBase" id="RU003719"/>
    </source>
</evidence>
<dbReference type="InterPro" id="IPR006140">
    <property type="entry name" value="D-isomer_DH_NAD-bd"/>
</dbReference>
<sequence>MNLLVTGAWQLAHENISKLEAYGHKIVFLQQEKDSLPCDSSWVEGVICNGLFLYHNIEIFHNLRYIQLTSAGYDRVPMNFIKCHNIEIHNARGVYSIPMAEFAIAGVLQIYKQSRFFYENQKKCNWEKHRSLLELYRKIVCIVGCGSVGTECAKRFQAFGCEVIGIDLFSREESCYNKILSLKMLASILPITDVLILTLPLTEKTKHLINDEMLKLMKQNGIIVNIARGAVIDTEALIKHLDKLRGVVLDVFEEEPLDEGSPLWKMENVIITPHNSFVGNNNGERLSKVILNNISNFVRRENR</sequence>
<dbReference type="InterPro" id="IPR036291">
    <property type="entry name" value="NAD(P)-bd_dom_sf"/>
</dbReference>
<dbReference type="Pfam" id="PF02826">
    <property type="entry name" value="2-Hacid_dh_C"/>
    <property type="match status" value="1"/>
</dbReference>
<evidence type="ECO:0000256" key="3">
    <source>
        <dbReference type="ARBA" id="ARBA00023027"/>
    </source>
</evidence>
<keyword evidence="2 4" id="KW-0560">Oxidoreductase</keyword>
<protein>
    <recommendedName>
        <fullName evidence="9">Hydroxyacid dehydrogenase</fullName>
    </recommendedName>
</protein>
<reference evidence="7" key="1">
    <citation type="journal article" date="2021" name="PeerJ">
        <title>Extensive microbial diversity within the chicken gut microbiome revealed by metagenomics and culture.</title>
        <authorList>
            <person name="Gilroy R."/>
            <person name="Ravi A."/>
            <person name="Getino M."/>
            <person name="Pursley I."/>
            <person name="Horton D.L."/>
            <person name="Alikhan N.F."/>
            <person name="Baker D."/>
            <person name="Gharbi K."/>
            <person name="Hall N."/>
            <person name="Watson M."/>
            <person name="Adriaenssens E.M."/>
            <person name="Foster-Nyarko E."/>
            <person name="Jarju S."/>
            <person name="Secka A."/>
            <person name="Antonio M."/>
            <person name="Oren A."/>
            <person name="Chaudhuri R.R."/>
            <person name="La Ragione R."/>
            <person name="Hildebrand F."/>
            <person name="Pallen M.J."/>
        </authorList>
    </citation>
    <scope>NUCLEOTIDE SEQUENCE</scope>
    <source>
        <strain evidence="7">CHK193-16274</strain>
    </source>
</reference>
<feature type="domain" description="D-isomer specific 2-hydroxyacid dehydrogenase catalytic" evidence="5">
    <location>
        <begin position="57"/>
        <end position="301"/>
    </location>
</feature>
<evidence type="ECO:0000313" key="7">
    <source>
        <dbReference type="EMBL" id="HJF40325.1"/>
    </source>
</evidence>
<dbReference type="Gene3D" id="3.40.50.720">
    <property type="entry name" value="NAD(P)-binding Rossmann-like Domain"/>
    <property type="match status" value="2"/>
</dbReference>
<proteinExistence type="inferred from homology"/>